<dbReference type="GO" id="GO:0046872">
    <property type="term" value="F:metal ion binding"/>
    <property type="evidence" value="ECO:0007669"/>
    <property type="project" value="UniProtKB-KW"/>
</dbReference>
<dbReference type="InterPro" id="IPR029052">
    <property type="entry name" value="Metallo-depent_PP-like"/>
</dbReference>
<dbReference type="Pfam" id="PF00149">
    <property type="entry name" value="Metallophos"/>
    <property type="match status" value="1"/>
</dbReference>
<reference evidence="4 5" key="1">
    <citation type="journal article" date="2011" name="J. Bacteriol.">
        <title>Genome sequence of the mercury-methylating and pleomorphic Desulfovibrio africanus Strain Walvis Bay.</title>
        <authorList>
            <person name="Brown S.D."/>
            <person name="Wall J.D."/>
            <person name="Kucken A.M."/>
            <person name="Gilmour C.C."/>
            <person name="Podar M."/>
            <person name="Brandt C.C."/>
            <person name="Teshima H."/>
            <person name="Detter J.C."/>
            <person name="Han C.S."/>
            <person name="Land M.L."/>
            <person name="Lucas S."/>
            <person name="Han J."/>
            <person name="Pennacchio L."/>
            <person name="Nolan M."/>
            <person name="Pitluck S."/>
            <person name="Woyke T."/>
            <person name="Goodwin L."/>
            <person name="Palumbo A.V."/>
            <person name="Elias D.A."/>
        </authorList>
    </citation>
    <scope>NUCLEOTIDE SEQUENCE [LARGE SCALE GENOMIC DNA]</scope>
    <source>
        <strain evidence="4 5">Walvis Bay</strain>
    </source>
</reference>
<dbReference type="PIRSF" id="PIRSF008292">
    <property type="entry name" value="UCP008292"/>
    <property type="match status" value="1"/>
</dbReference>
<dbReference type="KEGG" id="daf:Desaf_2383"/>
<dbReference type="InterPro" id="IPR016538">
    <property type="entry name" value="UCP008292"/>
</dbReference>
<gene>
    <name evidence="4" type="ORF">Desaf_2383</name>
</gene>
<keyword evidence="5" id="KW-1185">Reference proteome</keyword>
<dbReference type="SUPFAM" id="SSF56300">
    <property type="entry name" value="Metallo-dependent phosphatases"/>
    <property type="match status" value="1"/>
</dbReference>
<feature type="domain" description="Calcineurin-like phosphoesterase" evidence="3">
    <location>
        <begin position="1"/>
        <end position="200"/>
    </location>
</feature>
<evidence type="ECO:0000256" key="2">
    <source>
        <dbReference type="ARBA" id="ARBA00022801"/>
    </source>
</evidence>
<dbReference type="PANTHER" id="PTHR31302">
    <property type="entry name" value="TRANSMEMBRANE PROTEIN WITH METALLOPHOSPHOESTERASE DOMAIN-RELATED"/>
    <property type="match status" value="1"/>
</dbReference>
<dbReference type="Proteomes" id="UP000007844">
    <property type="component" value="Chromosome"/>
</dbReference>
<dbReference type="STRING" id="690850.Desaf_2383"/>
<proteinExistence type="predicted"/>
<dbReference type="InterPro" id="IPR004843">
    <property type="entry name" value="Calcineurin-like_PHP"/>
</dbReference>
<dbReference type="eggNOG" id="COG2129">
    <property type="taxonomic scope" value="Bacteria"/>
</dbReference>
<dbReference type="GO" id="GO:0016020">
    <property type="term" value="C:membrane"/>
    <property type="evidence" value="ECO:0007669"/>
    <property type="project" value="GOC"/>
</dbReference>
<dbReference type="AlphaFoldDB" id="F3YY05"/>
<dbReference type="RefSeq" id="WP_014260409.1">
    <property type="nucleotide sequence ID" value="NC_016629.1"/>
</dbReference>
<dbReference type="HOGENOM" id="CLU_083277_0_0_7"/>
<dbReference type="EMBL" id="CP003221">
    <property type="protein sequence ID" value="EGJ50707.1"/>
    <property type="molecule type" value="Genomic_DNA"/>
</dbReference>
<dbReference type="GO" id="GO:0008758">
    <property type="term" value="F:UDP-2,3-diacylglucosamine hydrolase activity"/>
    <property type="evidence" value="ECO:0007669"/>
    <property type="project" value="TreeGrafter"/>
</dbReference>
<dbReference type="PANTHER" id="PTHR31302:SF31">
    <property type="entry name" value="PHOSPHODIESTERASE YAEI"/>
    <property type="match status" value="1"/>
</dbReference>
<evidence type="ECO:0000256" key="1">
    <source>
        <dbReference type="ARBA" id="ARBA00022723"/>
    </source>
</evidence>
<evidence type="ECO:0000259" key="3">
    <source>
        <dbReference type="Pfam" id="PF00149"/>
    </source>
</evidence>
<organism evidence="4 5">
    <name type="scientific">Desulfocurvibacter africanus subsp. africanus str. Walvis Bay</name>
    <dbReference type="NCBI Taxonomy" id="690850"/>
    <lineage>
        <taxon>Bacteria</taxon>
        <taxon>Pseudomonadati</taxon>
        <taxon>Thermodesulfobacteriota</taxon>
        <taxon>Desulfovibrionia</taxon>
        <taxon>Desulfovibrionales</taxon>
        <taxon>Desulfovibrionaceae</taxon>
        <taxon>Desulfocurvibacter</taxon>
    </lineage>
</organism>
<accession>F3YY05</accession>
<keyword evidence="2" id="KW-0378">Hydrolase</keyword>
<dbReference type="GO" id="GO:0009245">
    <property type="term" value="P:lipid A biosynthetic process"/>
    <property type="evidence" value="ECO:0007669"/>
    <property type="project" value="TreeGrafter"/>
</dbReference>
<dbReference type="Gene3D" id="3.60.21.10">
    <property type="match status" value="1"/>
</dbReference>
<protein>
    <submittedName>
        <fullName evidence="4">Metallophosphoesterase</fullName>
    </submittedName>
</protein>
<keyword evidence="1" id="KW-0479">Metal-binding</keyword>
<evidence type="ECO:0000313" key="4">
    <source>
        <dbReference type="EMBL" id="EGJ50707.1"/>
    </source>
</evidence>
<dbReference type="InterPro" id="IPR051158">
    <property type="entry name" value="Metallophosphoesterase_sf"/>
</dbReference>
<evidence type="ECO:0000313" key="5">
    <source>
        <dbReference type="Proteomes" id="UP000007844"/>
    </source>
</evidence>
<sequence length="234" mass="25273">MRIAAIGDLHYKEDSAGLADTILAGVEREADVLLLAGDLADKGRPEEMAVMLADLRKLSIPIVAVVGNHDHESDQHALLYAMMRDAGICVLDCETCEIDGVGFVGTKGFCGGFGARTIATFGERALKSFVGTSVAEAVRLEQAISAIRTERRVAILHYSPIRETLAGESVELYPFLGTSRLAEVLDKCGVNFIVHGHAHHGHPDGSTPGGIPVYNVSRFVLERETTRCYRVLEV</sequence>
<name>F3YY05_DESAF</name>